<dbReference type="EMBL" id="FXAK01000007">
    <property type="protein sequence ID" value="SMF62416.1"/>
    <property type="molecule type" value="Genomic_DNA"/>
</dbReference>
<dbReference type="CDD" id="cd04732">
    <property type="entry name" value="HisA"/>
    <property type="match status" value="1"/>
</dbReference>
<dbReference type="FunFam" id="3.20.20.70:FF:000009">
    <property type="entry name" value="1-(5-phosphoribosyl)-5-[(5-phosphoribosylamino)methylideneamino] imidazole-4-carboxamide isomerase"/>
    <property type="match status" value="1"/>
</dbReference>
<dbReference type="UniPathway" id="UPA00031">
    <property type="reaction ID" value="UER00009"/>
</dbReference>
<reference evidence="12 13" key="1">
    <citation type="submission" date="2017-04" db="EMBL/GenBank/DDBJ databases">
        <authorList>
            <person name="Afonso C.L."/>
            <person name="Miller P.J."/>
            <person name="Scott M.A."/>
            <person name="Spackman E."/>
            <person name="Goraichik I."/>
            <person name="Dimitrov K.M."/>
            <person name="Suarez D.L."/>
            <person name="Swayne D.E."/>
        </authorList>
    </citation>
    <scope>NUCLEOTIDE SEQUENCE [LARGE SCALE GENOMIC DNA]</scope>
    <source>
        <strain evidence="12 13">A2P</strain>
    </source>
</reference>
<feature type="active site" description="Proton donor" evidence="9">
    <location>
        <position position="129"/>
    </location>
</feature>
<comment type="subcellular location">
    <subcellularLocation>
        <location evidence="2 9 11">Cytoplasm</location>
    </subcellularLocation>
</comment>
<dbReference type="Gene3D" id="3.20.20.70">
    <property type="entry name" value="Aldolase class I"/>
    <property type="match status" value="1"/>
</dbReference>
<comment type="catalytic activity">
    <reaction evidence="1 9 11">
        <text>1-(5-phospho-beta-D-ribosyl)-5-[(5-phospho-beta-D-ribosylamino)methylideneamino]imidazole-4-carboxamide = 5-[(5-phospho-1-deoxy-D-ribulos-1-ylimino)methylamino]-1-(5-phospho-beta-D-ribosyl)imidazole-4-carboxamide</text>
        <dbReference type="Rhea" id="RHEA:15469"/>
        <dbReference type="ChEBI" id="CHEBI:58435"/>
        <dbReference type="ChEBI" id="CHEBI:58525"/>
        <dbReference type="EC" id="5.3.1.16"/>
    </reaction>
</comment>
<dbReference type="GO" id="GO:0000162">
    <property type="term" value="P:L-tryptophan biosynthetic process"/>
    <property type="evidence" value="ECO:0007669"/>
    <property type="project" value="TreeGrafter"/>
</dbReference>
<accession>A0A1X7G1P6</accession>
<dbReference type="PANTHER" id="PTHR43090">
    <property type="entry name" value="1-(5-PHOSPHORIBOSYL)-5-[(5-PHOSPHORIBOSYLAMINO)METHYLIDENEAMINO] IMIDAZOLE-4-CARBOXAMIDE ISOMERASE"/>
    <property type="match status" value="1"/>
</dbReference>
<dbReference type="NCBIfam" id="TIGR00007">
    <property type="entry name" value="1-(5-phosphoribosyl)-5-[(5-phosphoribosylamino)methylideneamino]imidazole-4-carboxamide isomerase"/>
    <property type="match status" value="1"/>
</dbReference>
<evidence type="ECO:0000256" key="5">
    <source>
        <dbReference type="ARBA" id="ARBA00022490"/>
    </source>
</evidence>
<dbReference type="OrthoDB" id="9807749at2"/>
<dbReference type="RefSeq" id="WP_085086902.1">
    <property type="nucleotide sequence ID" value="NZ_FXAK01000007.1"/>
</dbReference>
<evidence type="ECO:0000313" key="13">
    <source>
        <dbReference type="Proteomes" id="UP000192936"/>
    </source>
</evidence>
<evidence type="ECO:0000256" key="4">
    <source>
        <dbReference type="ARBA" id="ARBA00009667"/>
    </source>
</evidence>
<comment type="similarity">
    <text evidence="4 9 10">Belongs to the HisA/HisF family.</text>
</comment>
<dbReference type="InterPro" id="IPR013785">
    <property type="entry name" value="Aldolase_TIM"/>
</dbReference>
<dbReference type="Proteomes" id="UP000192936">
    <property type="component" value="Unassembled WGS sequence"/>
</dbReference>
<dbReference type="InterPro" id="IPR006062">
    <property type="entry name" value="His_biosynth"/>
</dbReference>
<evidence type="ECO:0000256" key="7">
    <source>
        <dbReference type="ARBA" id="ARBA00023102"/>
    </source>
</evidence>
<keyword evidence="5 9" id="KW-0963">Cytoplasm</keyword>
<dbReference type="HAMAP" id="MF_01014">
    <property type="entry name" value="HisA"/>
    <property type="match status" value="1"/>
</dbReference>
<dbReference type="InterPro" id="IPR011060">
    <property type="entry name" value="RibuloseP-bd_barrel"/>
</dbReference>
<organism evidence="12 13">
    <name type="scientific">Azospirillum oryzae</name>
    <dbReference type="NCBI Taxonomy" id="286727"/>
    <lineage>
        <taxon>Bacteria</taxon>
        <taxon>Pseudomonadati</taxon>
        <taxon>Pseudomonadota</taxon>
        <taxon>Alphaproteobacteria</taxon>
        <taxon>Rhodospirillales</taxon>
        <taxon>Azospirillaceae</taxon>
        <taxon>Azospirillum</taxon>
    </lineage>
</organism>
<evidence type="ECO:0000256" key="2">
    <source>
        <dbReference type="ARBA" id="ARBA00004496"/>
    </source>
</evidence>
<dbReference type="EC" id="5.3.1.16" evidence="9 11"/>
<dbReference type="GO" id="GO:0003949">
    <property type="term" value="F:1-(5-phosphoribosyl)-5-[(5-phosphoribosylamino)methylideneamino]imidazole-4-carboxamide isomerase activity"/>
    <property type="evidence" value="ECO:0007669"/>
    <property type="project" value="UniProtKB-UniRule"/>
</dbReference>
<dbReference type="GO" id="GO:0005737">
    <property type="term" value="C:cytoplasm"/>
    <property type="evidence" value="ECO:0007669"/>
    <property type="project" value="UniProtKB-SubCell"/>
</dbReference>
<evidence type="ECO:0000256" key="8">
    <source>
        <dbReference type="ARBA" id="ARBA00023235"/>
    </source>
</evidence>
<evidence type="ECO:0000313" key="12">
    <source>
        <dbReference type="EMBL" id="SMF62416.1"/>
    </source>
</evidence>
<sequence>MIIYPAIDLKDGACVRLLRGEMSQATVFNTDPGEQARLFQSQGFEWLHLVDLNGAFEGKPVNGAAVESILKSVTIPVQLGGGIRDLNTIGMWLEKGISRVILGTVALRDPDLVKAACREFPGKVAVGIDAREGYVAVAGWAETSDIKALDLALKFEDCGVAAIIYTDINRDGAMGGVNVESTSDLAFHLTTPVIASGGVSSIEDLKALKMEEDTGIEGVICGRALYDGRIDPKEALALLSAPAVEDAD</sequence>
<name>A0A1X7G1P6_9PROT</name>
<feature type="active site" description="Proton acceptor" evidence="9">
    <location>
        <position position="8"/>
    </location>
</feature>
<dbReference type="SUPFAM" id="SSF51366">
    <property type="entry name" value="Ribulose-phoshate binding barrel"/>
    <property type="match status" value="1"/>
</dbReference>
<dbReference type="GO" id="GO:0000105">
    <property type="term" value="P:L-histidine biosynthetic process"/>
    <property type="evidence" value="ECO:0007669"/>
    <property type="project" value="UniProtKB-UniRule"/>
</dbReference>
<evidence type="ECO:0000256" key="1">
    <source>
        <dbReference type="ARBA" id="ARBA00000901"/>
    </source>
</evidence>
<dbReference type="Pfam" id="PF00977">
    <property type="entry name" value="His_biosynth"/>
    <property type="match status" value="1"/>
</dbReference>
<dbReference type="AlphaFoldDB" id="A0A1X7G1P6"/>
<protein>
    <recommendedName>
        <fullName evidence="9 11">1-(5-phosphoribosyl)-5-[(5-phosphoribosylamino)methylideneamino] imidazole-4-carboxamide isomerase</fullName>
        <ecNumber evidence="9 11">5.3.1.16</ecNumber>
    </recommendedName>
    <alternativeName>
        <fullName evidence="9">Phosphoribosylformimino-5-aminoimidazole carboxamide ribotide isomerase</fullName>
    </alternativeName>
</protein>
<evidence type="ECO:0000256" key="6">
    <source>
        <dbReference type="ARBA" id="ARBA00022605"/>
    </source>
</evidence>
<dbReference type="STRING" id="286727.SAMN02982917_3108"/>
<evidence type="ECO:0000256" key="9">
    <source>
        <dbReference type="HAMAP-Rule" id="MF_01014"/>
    </source>
</evidence>
<dbReference type="InterPro" id="IPR023016">
    <property type="entry name" value="HisA/PriA"/>
</dbReference>
<keyword evidence="6 9" id="KW-0028">Amino-acid biosynthesis</keyword>
<evidence type="ECO:0000256" key="3">
    <source>
        <dbReference type="ARBA" id="ARBA00005133"/>
    </source>
</evidence>
<dbReference type="InterPro" id="IPR006063">
    <property type="entry name" value="HisA_bact_arch"/>
</dbReference>
<proteinExistence type="inferred from homology"/>
<evidence type="ECO:0000256" key="11">
    <source>
        <dbReference type="RuleBase" id="RU003658"/>
    </source>
</evidence>
<gene>
    <name evidence="9" type="primary">hisA</name>
    <name evidence="12" type="ORF">SAMN02982917_3108</name>
</gene>
<evidence type="ECO:0000256" key="10">
    <source>
        <dbReference type="RuleBase" id="RU003657"/>
    </source>
</evidence>
<comment type="pathway">
    <text evidence="3 9 11">Amino-acid biosynthesis; L-histidine biosynthesis; L-histidine from 5-phospho-alpha-D-ribose 1-diphosphate: step 4/9.</text>
</comment>
<keyword evidence="7 9" id="KW-0368">Histidine biosynthesis</keyword>
<dbReference type="InterPro" id="IPR044524">
    <property type="entry name" value="Isoase_HisA-like"/>
</dbReference>
<keyword evidence="8 9" id="KW-0413">Isomerase</keyword>
<dbReference type="PANTHER" id="PTHR43090:SF2">
    <property type="entry name" value="1-(5-PHOSPHORIBOSYL)-5-[(5-PHOSPHORIBOSYLAMINO)METHYLIDENEAMINO] IMIDAZOLE-4-CARBOXAMIDE ISOMERASE"/>
    <property type="match status" value="1"/>
</dbReference>